<evidence type="ECO:0000259" key="4">
    <source>
        <dbReference type="PROSITE" id="PS50111"/>
    </source>
</evidence>
<reference evidence="5 6" key="1">
    <citation type="submission" date="2023-07" db="EMBL/GenBank/DDBJ databases">
        <title>The novel representative of Negativicutes class, Anaeroselena agilis gen. nov. sp. nov.</title>
        <authorList>
            <person name="Prokofeva M.I."/>
            <person name="Elcheninov A.G."/>
            <person name="Klyukina A."/>
            <person name="Kublanov I.V."/>
            <person name="Frolov E.N."/>
            <person name="Podosokorskaya O.A."/>
        </authorList>
    </citation>
    <scope>NUCLEOTIDE SEQUENCE [LARGE SCALE GENOMIC DNA]</scope>
    <source>
        <strain evidence="5 6">4137-cl</strain>
    </source>
</reference>
<keyword evidence="3" id="KW-0807">Transducer</keyword>
<keyword evidence="6" id="KW-1185">Reference proteome</keyword>
<dbReference type="InterPro" id="IPR029151">
    <property type="entry name" value="Sensor-like_sf"/>
</dbReference>
<proteinExistence type="inferred from homology"/>
<keyword evidence="1" id="KW-0145">Chemotaxis</keyword>
<comment type="similarity">
    <text evidence="2">Belongs to the methyl-accepting chemotaxis (MCP) protein family.</text>
</comment>
<organism evidence="5 6">
    <name type="scientific">Anaeroselena agilis</name>
    <dbReference type="NCBI Taxonomy" id="3063788"/>
    <lineage>
        <taxon>Bacteria</taxon>
        <taxon>Bacillati</taxon>
        <taxon>Bacillota</taxon>
        <taxon>Negativicutes</taxon>
        <taxon>Acetonemataceae</taxon>
        <taxon>Anaeroselena</taxon>
    </lineage>
</organism>
<accession>A0ABU3P4K1</accession>
<dbReference type="InterPro" id="IPR051310">
    <property type="entry name" value="MCP_chemotaxis"/>
</dbReference>
<dbReference type="Pfam" id="PF00015">
    <property type="entry name" value="MCPsignal"/>
    <property type="match status" value="1"/>
</dbReference>
<dbReference type="InterPro" id="IPR004089">
    <property type="entry name" value="MCPsignal_dom"/>
</dbReference>
<dbReference type="Gene3D" id="1.10.287.950">
    <property type="entry name" value="Methyl-accepting chemotaxis protein"/>
    <property type="match status" value="1"/>
</dbReference>
<evidence type="ECO:0000256" key="2">
    <source>
        <dbReference type="ARBA" id="ARBA00029447"/>
    </source>
</evidence>
<evidence type="ECO:0000313" key="6">
    <source>
        <dbReference type="Proteomes" id="UP001254848"/>
    </source>
</evidence>
<dbReference type="SUPFAM" id="SSF103190">
    <property type="entry name" value="Sensory domain-like"/>
    <property type="match status" value="1"/>
</dbReference>
<dbReference type="SMART" id="SM00283">
    <property type="entry name" value="MA"/>
    <property type="match status" value="1"/>
</dbReference>
<evidence type="ECO:0000313" key="5">
    <source>
        <dbReference type="EMBL" id="MDT8903984.1"/>
    </source>
</evidence>
<dbReference type="EMBL" id="JAUOZS010000002">
    <property type="protein sequence ID" value="MDT8903984.1"/>
    <property type="molecule type" value="Genomic_DNA"/>
</dbReference>
<comment type="caution">
    <text evidence="5">The sequence shown here is derived from an EMBL/GenBank/DDBJ whole genome shotgun (WGS) entry which is preliminary data.</text>
</comment>
<feature type="domain" description="Methyl-accepting transducer" evidence="4">
    <location>
        <begin position="102"/>
        <end position="279"/>
    </location>
</feature>
<evidence type="ECO:0000256" key="1">
    <source>
        <dbReference type="ARBA" id="ARBA00022500"/>
    </source>
</evidence>
<dbReference type="PANTHER" id="PTHR43531:SF11">
    <property type="entry name" value="METHYL-ACCEPTING CHEMOTAXIS PROTEIN 3"/>
    <property type="match status" value="1"/>
</dbReference>
<dbReference type="SUPFAM" id="SSF58104">
    <property type="entry name" value="Methyl-accepting chemotaxis protein (MCP) signaling domain"/>
    <property type="match status" value="1"/>
</dbReference>
<name>A0ABU3P4K1_9FIRM</name>
<dbReference type="PANTHER" id="PTHR43531">
    <property type="entry name" value="PROTEIN ICFG"/>
    <property type="match status" value="1"/>
</dbReference>
<protein>
    <submittedName>
        <fullName evidence="5">Methyl-accepting chemotaxis protein</fullName>
    </submittedName>
</protein>
<gene>
    <name evidence="5" type="ORF">Q4T40_22350</name>
</gene>
<dbReference type="Proteomes" id="UP001254848">
    <property type="component" value="Unassembled WGS sequence"/>
</dbReference>
<evidence type="ECO:0000256" key="3">
    <source>
        <dbReference type="PROSITE-ProRule" id="PRU00284"/>
    </source>
</evidence>
<dbReference type="PROSITE" id="PS50111">
    <property type="entry name" value="CHEMOTAXIS_TRANSDUC_2"/>
    <property type="match status" value="1"/>
</dbReference>
<sequence>MQDSDRDILNQYIYVLSRLSDIVPADYGVTVADCTTCLFYKPAKNLDLKAPVGQSLRDGSAIKRAIDEKRRIFTKIDKSVRGIPYIALANPLYNDDNQVIGAVTITQSVELYDSFKEMATTLTGAISSLAATSEKIAAQSEEIAAVSQTLTTSTKESQQSAQETDKVLGLIKNIASQTNLLGLNAAIEAARVGEQGRGFGVVAEEIRKLAAGSTDSIKQVENIIKEIKETSTSSYQHAAHIEGTIAQIAGAIELIASSIQQISVMAEKLDHTAEGFIDS</sequence>
<dbReference type="RefSeq" id="WP_413782545.1">
    <property type="nucleotide sequence ID" value="NZ_JAUOZS010000002.1"/>
</dbReference>